<comment type="caution">
    <text evidence="1">The sequence shown here is derived from an EMBL/GenBank/DDBJ whole genome shotgun (WGS) entry which is preliminary data.</text>
</comment>
<name>A0A8E2S1Q7_9BURK</name>
<sequence>MNDREVADYLLANPEFFARHAELLATIRLANPHGKAAISLQERQMEMLRDKNKHLERRLAELVRYGHENDSLSAKFGRWTARVIAERDPYALPRTIADGIADVFDVPQTALRVWDVADTYAQADFARQVGEEVRLFANGLVTPYCGANTGFEAAQWLAPAVAAPAAPAANAADGGDAAAPAGDGAAASVALLALRAPQAGADAPAFGLLVLGSPDPRRFHDGMATDFLAQIATLASAALTRLLPH</sequence>
<dbReference type="Pfam" id="PF04340">
    <property type="entry name" value="DUF484"/>
    <property type="match status" value="1"/>
</dbReference>
<gene>
    <name evidence="1" type="ORF">C6P98_02865</name>
</gene>
<dbReference type="PANTHER" id="PTHR38765:SF1">
    <property type="entry name" value="DUF484 DOMAIN-CONTAINING PROTEIN"/>
    <property type="match status" value="1"/>
</dbReference>
<dbReference type="Proteomes" id="UP000237686">
    <property type="component" value="Unassembled WGS sequence"/>
</dbReference>
<dbReference type="RefSeq" id="WP_006407184.1">
    <property type="nucleotide sequence ID" value="NZ_CADETI010000009.1"/>
</dbReference>
<dbReference type="InterPro" id="IPR029016">
    <property type="entry name" value="GAF-like_dom_sf"/>
</dbReference>
<reference evidence="1 2" key="1">
    <citation type="submission" date="2018-03" db="EMBL/GenBank/DDBJ databases">
        <authorList>
            <person name="Nguyen K."/>
            <person name="Fouts D."/>
            <person name="Sutton G."/>
        </authorList>
    </citation>
    <scope>NUCLEOTIDE SEQUENCE [LARGE SCALE GENOMIC DNA]</scope>
    <source>
        <strain evidence="1 2">AU17135</strain>
    </source>
</reference>
<proteinExistence type="predicted"/>
<dbReference type="EMBL" id="PVFZ01000008">
    <property type="protein sequence ID" value="PRF27839.1"/>
    <property type="molecule type" value="Genomic_DNA"/>
</dbReference>
<dbReference type="PANTHER" id="PTHR38765">
    <property type="entry name" value="DUF484 DOMAIN-CONTAINING PROTEIN"/>
    <property type="match status" value="1"/>
</dbReference>
<accession>A0A8E2S1Q7</accession>
<dbReference type="AlphaFoldDB" id="A0A8E2S1Q7"/>
<protein>
    <submittedName>
        <fullName evidence="1">DUF484 domain-containing protein</fullName>
    </submittedName>
</protein>
<evidence type="ECO:0000313" key="2">
    <source>
        <dbReference type="Proteomes" id="UP000237686"/>
    </source>
</evidence>
<evidence type="ECO:0000313" key="1">
    <source>
        <dbReference type="EMBL" id="PRF27839.1"/>
    </source>
</evidence>
<organism evidence="1 2">
    <name type="scientific">Burkholderia multivorans</name>
    <dbReference type="NCBI Taxonomy" id="87883"/>
    <lineage>
        <taxon>Bacteria</taxon>
        <taxon>Pseudomonadati</taxon>
        <taxon>Pseudomonadota</taxon>
        <taxon>Betaproteobacteria</taxon>
        <taxon>Burkholderiales</taxon>
        <taxon>Burkholderiaceae</taxon>
        <taxon>Burkholderia</taxon>
        <taxon>Burkholderia cepacia complex</taxon>
    </lineage>
</organism>
<dbReference type="InterPro" id="IPR007435">
    <property type="entry name" value="DUF484"/>
</dbReference>
<dbReference type="Gene3D" id="3.30.450.40">
    <property type="match status" value="1"/>
</dbReference>